<dbReference type="EMBL" id="CP151514">
    <property type="protein sequence ID" value="WZN66251.1"/>
    <property type="molecule type" value="Genomic_DNA"/>
</dbReference>
<protein>
    <recommendedName>
        <fullName evidence="4">Lon N-terminal domain-containing protein</fullName>
    </recommendedName>
</protein>
<accession>A0AAX4PJE6</accession>
<name>A0AAX4PJE6_9CHLO</name>
<sequence length="357" mass="38623">MVEQKWYGGRVCYESVGVGCGPVWRGRRRASARSSSSSSPRPSMGRCSALTSSKGGRLGGTSHQYETFYTGSVILPTDVGTFRIFEPKYLDMFADLEVGDVFAHSTHERAAPDTIKRGVFEQDGLKVGIMGQGITVGSLLSVKDVVPGPTLHSKAGELEVHYECLRRVLIKGTMGHLSSCLPLDDGPVTGDSQLEIALWKTLCEIQRLEKELGQPNAILPEALLKVCPPPEVETVPTFASRVEHQAAIWQKQSGQVLGPARTHHTPVIEINRPSKAGDGSGAYDQLLKSSSRRQELFAFAAAALVAESAHERLALLTSTSTRGKLEWTLAAARPYLQALRAEHSMYSAIKGVGKGVE</sequence>
<keyword evidence="3" id="KW-1185">Reference proteome</keyword>
<reference evidence="2 3" key="1">
    <citation type="submission" date="2024-03" db="EMBL/GenBank/DDBJ databases">
        <title>Complete genome sequence of the green alga Chloropicon roscoffensis RCC1871.</title>
        <authorList>
            <person name="Lemieux C."/>
            <person name="Pombert J.-F."/>
            <person name="Otis C."/>
            <person name="Turmel M."/>
        </authorList>
    </citation>
    <scope>NUCLEOTIDE SEQUENCE [LARGE SCALE GENOMIC DNA]</scope>
    <source>
        <strain evidence="2 3">RCC1871</strain>
    </source>
</reference>
<feature type="region of interest" description="Disordered" evidence="1">
    <location>
        <begin position="29"/>
        <end position="58"/>
    </location>
</feature>
<evidence type="ECO:0000256" key="1">
    <source>
        <dbReference type="SAM" id="MobiDB-lite"/>
    </source>
</evidence>
<evidence type="ECO:0000313" key="2">
    <source>
        <dbReference type="EMBL" id="WZN66251.1"/>
    </source>
</evidence>
<proteinExistence type="predicted"/>
<evidence type="ECO:0000313" key="3">
    <source>
        <dbReference type="Proteomes" id="UP001472866"/>
    </source>
</evidence>
<gene>
    <name evidence="2" type="ORF">HKI87_14g78160</name>
</gene>
<organism evidence="2 3">
    <name type="scientific">Chloropicon roscoffensis</name>
    <dbReference type="NCBI Taxonomy" id="1461544"/>
    <lineage>
        <taxon>Eukaryota</taxon>
        <taxon>Viridiplantae</taxon>
        <taxon>Chlorophyta</taxon>
        <taxon>Chloropicophyceae</taxon>
        <taxon>Chloropicales</taxon>
        <taxon>Chloropicaceae</taxon>
        <taxon>Chloropicon</taxon>
    </lineage>
</organism>
<dbReference type="Proteomes" id="UP001472866">
    <property type="component" value="Chromosome 14"/>
</dbReference>
<feature type="compositionally biased region" description="Low complexity" evidence="1">
    <location>
        <begin position="32"/>
        <end position="46"/>
    </location>
</feature>
<dbReference type="AlphaFoldDB" id="A0AAX4PJE6"/>
<evidence type="ECO:0008006" key="4">
    <source>
        <dbReference type="Google" id="ProtNLM"/>
    </source>
</evidence>